<accession>A0A2Z6UKK0</accession>
<dbReference type="AlphaFoldDB" id="A0A2Z6UKK0"/>
<proteinExistence type="predicted"/>
<dbReference type="EMBL" id="BDSG01000007">
    <property type="protein sequence ID" value="GBL08966.1"/>
    <property type="molecule type" value="Genomic_DNA"/>
</dbReference>
<dbReference type="NCBIfam" id="TIGR02595">
    <property type="entry name" value="PEP_CTERM"/>
    <property type="match status" value="1"/>
</dbReference>
<protein>
    <recommendedName>
        <fullName evidence="1">Phytase-like domain-containing protein</fullName>
    </recommendedName>
</protein>
<organism evidence="2 3">
    <name type="scientific">Microcystis aeruginosa Sj</name>
    <dbReference type="NCBI Taxonomy" id="1979544"/>
    <lineage>
        <taxon>Bacteria</taxon>
        <taxon>Bacillati</taxon>
        <taxon>Cyanobacteriota</taxon>
        <taxon>Cyanophyceae</taxon>
        <taxon>Oscillatoriophycideae</taxon>
        <taxon>Chroococcales</taxon>
        <taxon>Microcystaceae</taxon>
        <taxon>Microcystis</taxon>
    </lineage>
</organism>
<dbReference type="PANTHER" id="PTHR37957:SF1">
    <property type="entry name" value="PHYTASE-LIKE DOMAIN-CONTAINING PROTEIN"/>
    <property type="match status" value="1"/>
</dbReference>
<name>A0A2Z6UKK0_MICAE</name>
<evidence type="ECO:0000313" key="3">
    <source>
        <dbReference type="Proteomes" id="UP000248272"/>
    </source>
</evidence>
<dbReference type="PANTHER" id="PTHR37957">
    <property type="entry name" value="BLR7070 PROTEIN"/>
    <property type="match status" value="1"/>
</dbReference>
<feature type="domain" description="Phytase-like" evidence="1">
    <location>
        <begin position="66"/>
        <end position="383"/>
    </location>
</feature>
<dbReference type="InterPro" id="IPR027372">
    <property type="entry name" value="Phytase-like_dom"/>
</dbReference>
<reference evidence="2 3" key="1">
    <citation type="journal article" date="2018" name="Front. Microbiol.">
        <title>Adaptation of the Freshwater Bloom-Forming Cyanobacterium Microcystis aeruginosa to Brackish Water Is Driven by Recent Horizontal Transfer of Sucrose Genes.</title>
        <authorList>
            <person name="Tanabe Y."/>
            <person name="Hodoki Y."/>
            <person name="Sano T."/>
            <person name="Tada K."/>
            <person name="Watanabe M.M."/>
        </authorList>
    </citation>
    <scope>NUCLEOTIDE SEQUENCE [LARGE SCALE GENOMIC DNA]</scope>
    <source>
        <strain evidence="2 3">Sj</strain>
    </source>
</reference>
<evidence type="ECO:0000313" key="2">
    <source>
        <dbReference type="EMBL" id="GBL08966.1"/>
    </source>
</evidence>
<dbReference type="RefSeq" id="WP_110577898.1">
    <property type="nucleotide sequence ID" value="NZ_BDSG01000007.1"/>
</dbReference>
<dbReference type="SUPFAM" id="SSF50969">
    <property type="entry name" value="YVTN repeat-like/Quinoprotein amine dehydrogenase"/>
    <property type="match status" value="1"/>
</dbReference>
<dbReference type="Proteomes" id="UP000248272">
    <property type="component" value="Unassembled WGS sequence"/>
</dbReference>
<dbReference type="InterPro" id="IPR013424">
    <property type="entry name" value="Ice-binding_C"/>
</dbReference>
<sequence>MFFWIEIMKSPSRFFIGIAGTITVGFLATSSVQASPLNLQFLGQSIVPTGFIPSGPAGTVNGVSVPVGGLSGITYDPAGNNFYIISDDRSQNAPARFYTATIDPTLFNVNGTNSGVTFTGVTPLLQTNGQTFPALSLDPEGIALVGSNLYISSEGEVSSNQILDPFVNRFALANGQQNDTLPIPNQFIPAPNSIPTTSGVRNNLALESLTTTPDQRFLFTASENALVQDGPAATPTNGSPSRILQYNLANGQPIAQFLYNTDPIALPPIIPSPVNVNGLVDLLALDNSGQRFLSLERSFSITTGTPGNTGFTVKIYEVSLEGATDISAFSSINGVSGIVAAQKTLLFDLTSLNIPIDNVEGITFGPDLPNGKRSIILVSDNNFNQFQFTQFLAFSVETVPEPSTLAGLLVIGCGVILLKKRES</sequence>
<comment type="caution">
    <text evidence="2">The sequence shown here is derived from an EMBL/GenBank/DDBJ whole genome shotgun (WGS) entry which is preliminary data.</text>
</comment>
<evidence type="ECO:0000259" key="1">
    <source>
        <dbReference type="Pfam" id="PF13449"/>
    </source>
</evidence>
<gene>
    <name evidence="2" type="ORF">MSj_00443</name>
</gene>
<dbReference type="InterPro" id="IPR011044">
    <property type="entry name" value="Quino_amine_DH_bsu"/>
</dbReference>
<dbReference type="Pfam" id="PF13449">
    <property type="entry name" value="Phytase-like"/>
    <property type="match status" value="1"/>
</dbReference>